<proteinExistence type="predicted"/>
<accession>A0ABQ9VK68</accession>
<evidence type="ECO:0000313" key="2">
    <source>
        <dbReference type="Proteomes" id="UP001266305"/>
    </source>
</evidence>
<evidence type="ECO:0008006" key="3">
    <source>
        <dbReference type="Google" id="ProtNLM"/>
    </source>
</evidence>
<feature type="non-terminal residue" evidence="1">
    <location>
        <position position="68"/>
    </location>
</feature>
<sequence>ASSSSSTSTIGPGNNVLRTNRNQQLLNRMCLYTAWDRRRLMDGIEPASETHLSILSMPKNEQDDQNQD</sequence>
<evidence type="ECO:0000313" key="1">
    <source>
        <dbReference type="EMBL" id="KAK2108968.1"/>
    </source>
</evidence>
<reference evidence="1 2" key="1">
    <citation type="submission" date="2023-05" db="EMBL/GenBank/DDBJ databases">
        <title>B98-5 Cell Line De Novo Hybrid Assembly: An Optical Mapping Approach.</title>
        <authorList>
            <person name="Kananen K."/>
            <person name="Auerbach J.A."/>
            <person name="Kautto E."/>
            <person name="Blachly J.S."/>
        </authorList>
    </citation>
    <scope>NUCLEOTIDE SEQUENCE [LARGE SCALE GENOMIC DNA]</scope>
    <source>
        <strain evidence="1">B95-8</strain>
        <tissue evidence="1">Cell line</tissue>
    </source>
</reference>
<feature type="non-terminal residue" evidence="1">
    <location>
        <position position="1"/>
    </location>
</feature>
<protein>
    <recommendedName>
        <fullName evidence="3">FLJ21616</fullName>
    </recommendedName>
</protein>
<name>A0ABQ9VK68_SAGOE</name>
<organism evidence="1 2">
    <name type="scientific">Saguinus oedipus</name>
    <name type="common">Cotton-top tamarin</name>
    <name type="synonym">Oedipomidas oedipus</name>
    <dbReference type="NCBI Taxonomy" id="9490"/>
    <lineage>
        <taxon>Eukaryota</taxon>
        <taxon>Metazoa</taxon>
        <taxon>Chordata</taxon>
        <taxon>Craniata</taxon>
        <taxon>Vertebrata</taxon>
        <taxon>Euteleostomi</taxon>
        <taxon>Mammalia</taxon>
        <taxon>Eutheria</taxon>
        <taxon>Euarchontoglires</taxon>
        <taxon>Primates</taxon>
        <taxon>Haplorrhini</taxon>
        <taxon>Platyrrhini</taxon>
        <taxon>Cebidae</taxon>
        <taxon>Callitrichinae</taxon>
        <taxon>Saguinus</taxon>
    </lineage>
</organism>
<gene>
    <name evidence="1" type="ORF">P7K49_014133</name>
</gene>
<keyword evidence="2" id="KW-1185">Reference proteome</keyword>
<comment type="caution">
    <text evidence="1">The sequence shown here is derived from an EMBL/GenBank/DDBJ whole genome shotgun (WGS) entry which is preliminary data.</text>
</comment>
<dbReference type="EMBL" id="JASSZA010000006">
    <property type="protein sequence ID" value="KAK2108968.1"/>
    <property type="molecule type" value="Genomic_DNA"/>
</dbReference>
<dbReference type="Proteomes" id="UP001266305">
    <property type="component" value="Unassembled WGS sequence"/>
</dbReference>